<dbReference type="Proteomes" id="UP000253507">
    <property type="component" value="Unassembled WGS sequence"/>
</dbReference>
<reference evidence="3 4" key="1">
    <citation type="submission" date="2018-06" db="EMBL/GenBank/DDBJ databases">
        <title>Streptomyces reniochalinae sp. nov. and Streptomyces diacarnus sp. nov. from marine sponges.</title>
        <authorList>
            <person name="Li L."/>
        </authorList>
    </citation>
    <scope>NUCLEOTIDE SEQUENCE [LARGE SCALE GENOMIC DNA]</scope>
    <source>
        <strain evidence="3 4">LHW50302</strain>
    </source>
</reference>
<dbReference type="InterPro" id="IPR017520">
    <property type="entry name" value="CHP03086"/>
</dbReference>
<dbReference type="InterPro" id="IPR034660">
    <property type="entry name" value="DinB/YfiT-like"/>
</dbReference>
<comment type="caution">
    <text evidence="3">The sequence shown here is derived from an EMBL/GenBank/DDBJ whole genome shotgun (WGS) entry which is preliminary data.</text>
</comment>
<protein>
    <submittedName>
        <fullName evidence="3">TIGR03086 family protein</fullName>
    </submittedName>
</protein>
<dbReference type="GO" id="GO:0046872">
    <property type="term" value="F:metal ion binding"/>
    <property type="evidence" value="ECO:0007669"/>
    <property type="project" value="InterPro"/>
</dbReference>
<feature type="region of interest" description="Disordered" evidence="1">
    <location>
        <begin position="198"/>
        <end position="225"/>
    </location>
</feature>
<dbReference type="AlphaFoldDB" id="A0A367EGD2"/>
<dbReference type="NCBIfam" id="TIGR03083">
    <property type="entry name" value="maleylpyruvate isomerase family mycothiol-dependent enzyme"/>
    <property type="match status" value="1"/>
</dbReference>
<evidence type="ECO:0000259" key="2">
    <source>
        <dbReference type="Pfam" id="PF11716"/>
    </source>
</evidence>
<dbReference type="SUPFAM" id="SSF109854">
    <property type="entry name" value="DinB/YfiT-like putative metalloenzymes"/>
    <property type="match status" value="1"/>
</dbReference>
<name>A0A367EGD2_9ACTN</name>
<keyword evidence="4" id="KW-1185">Reference proteome</keyword>
<dbReference type="Pfam" id="PF11716">
    <property type="entry name" value="MDMPI_N"/>
    <property type="match status" value="1"/>
</dbReference>
<organism evidence="3 4">
    <name type="scientific">Streptomyces reniochalinae</name>
    <dbReference type="NCBI Taxonomy" id="2250578"/>
    <lineage>
        <taxon>Bacteria</taxon>
        <taxon>Bacillati</taxon>
        <taxon>Actinomycetota</taxon>
        <taxon>Actinomycetes</taxon>
        <taxon>Kitasatosporales</taxon>
        <taxon>Streptomycetaceae</taxon>
        <taxon>Streptomyces</taxon>
    </lineage>
</organism>
<dbReference type="RefSeq" id="WP_114016718.1">
    <property type="nucleotide sequence ID" value="NZ_QOIM01000037.1"/>
</dbReference>
<evidence type="ECO:0000256" key="1">
    <source>
        <dbReference type="SAM" id="MobiDB-lite"/>
    </source>
</evidence>
<evidence type="ECO:0000313" key="4">
    <source>
        <dbReference type="Proteomes" id="UP000253507"/>
    </source>
</evidence>
<evidence type="ECO:0000313" key="3">
    <source>
        <dbReference type="EMBL" id="RCG17023.1"/>
    </source>
</evidence>
<proteinExistence type="predicted"/>
<sequence length="225" mass="24071">MNSTPQTPDPRPVYAAAAEQLFQLISTVRPGHLDLPTPCDAYDVRALLGHVVSGARRIATVPGGGDGVGEEVPEWIGEVPAERWAKLYDEGRARVNAAWSNDAVMDAVVTVPWGSMPGRIAMAGSVMETVTHTWDLARALERDDTLDEGPAHFALAAARRALPAEGREGAPFGEARQVPEDAGVYVRLAAWLGRDPEWRIPSVEGRPGGVRGRAGRNSSENPPIA</sequence>
<dbReference type="Gene3D" id="1.20.120.450">
    <property type="entry name" value="dinb family like domain"/>
    <property type="match status" value="1"/>
</dbReference>
<dbReference type="EMBL" id="QOIM01000037">
    <property type="protein sequence ID" value="RCG17023.1"/>
    <property type="molecule type" value="Genomic_DNA"/>
</dbReference>
<accession>A0A367EGD2</accession>
<dbReference type="NCBIfam" id="TIGR03086">
    <property type="entry name" value="TIGR03086 family metal-binding protein"/>
    <property type="match status" value="1"/>
</dbReference>
<dbReference type="InterPro" id="IPR024344">
    <property type="entry name" value="MDMPI_metal-binding"/>
</dbReference>
<gene>
    <name evidence="3" type="ORF">DQ392_18340</name>
</gene>
<dbReference type="OrthoDB" id="5185819at2"/>
<dbReference type="InterPro" id="IPR017517">
    <property type="entry name" value="Maleyloyr_isom"/>
</dbReference>
<feature type="domain" description="Mycothiol-dependent maleylpyruvate isomerase metal-binding" evidence="2">
    <location>
        <begin position="15"/>
        <end position="137"/>
    </location>
</feature>